<reference evidence="1 2" key="1">
    <citation type="submission" date="2020-10" db="EMBL/GenBank/DDBJ databases">
        <title>Complete genome sequence of Paludibaculum fermentans P105T, a facultatively anaerobic acidobacterium capable of dissimilatory Fe(III) reduction.</title>
        <authorList>
            <person name="Dedysh S.N."/>
            <person name="Beletsky A.V."/>
            <person name="Kulichevskaya I.S."/>
            <person name="Mardanov A.V."/>
            <person name="Ravin N.V."/>
        </authorList>
    </citation>
    <scope>NUCLEOTIDE SEQUENCE [LARGE SCALE GENOMIC DNA]</scope>
    <source>
        <strain evidence="1 2">P105</strain>
    </source>
</reference>
<accession>A0A7S7NW33</accession>
<keyword evidence="2" id="KW-1185">Reference proteome</keyword>
<protein>
    <submittedName>
        <fullName evidence="1">Uncharacterized protein</fullName>
    </submittedName>
</protein>
<organism evidence="1 2">
    <name type="scientific">Paludibaculum fermentans</name>
    <dbReference type="NCBI Taxonomy" id="1473598"/>
    <lineage>
        <taxon>Bacteria</taxon>
        <taxon>Pseudomonadati</taxon>
        <taxon>Acidobacteriota</taxon>
        <taxon>Terriglobia</taxon>
        <taxon>Bryobacterales</taxon>
        <taxon>Bryobacteraceae</taxon>
        <taxon>Paludibaculum</taxon>
    </lineage>
</organism>
<sequence>MSLSSSIPFEWPASWRSPDLLRLLDGSPINTLLLPEGTPPEIRTAAEGRKLECPAQIQWSSLKEVDWRSNAPVIAINDGVWPDLSIKTQSNSPDGVQGGPTGAPWLDANGWMLQLARCRAAGRPVWIKAPPPEKPETLNFSTYLLAACEAAAYGARRPIWLPPLMAEGLAKGNAAALSDWRKLVEIERWLESQNAWSNWPALARLAIVSDFSGPNEYNSSEVLNLSARRNLAFVPVEKAKLAAADLAGKRAILYADGDAMPASMAPLVQKFVEAGGLLLCMKAPSAAIRNTRPSREVHPRYTLLECGKGRVAVSKADWDDQFVVAQDTHLLMSRRYDAIRLFNAGSITCYQTHSADGGKWLAHLLNYAGRLPAHQVSLQTWQAIKAAKAYMPEKAQPVALEIHREPGQQEVYLPSFSVYCAVELELTHHA</sequence>
<evidence type="ECO:0000313" key="2">
    <source>
        <dbReference type="Proteomes" id="UP000593892"/>
    </source>
</evidence>
<proteinExistence type="predicted"/>
<dbReference type="RefSeq" id="WP_194452482.1">
    <property type="nucleotide sequence ID" value="NZ_CP063849.1"/>
</dbReference>
<dbReference type="Proteomes" id="UP000593892">
    <property type="component" value="Chromosome"/>
</dbReference>
<gene>
    <name evidence="1" type="ORF">IRI77_13020</name>
</gene>
<evidence type="ECO:0000313" key="1">
    <source>
        <dbReference type="EMBL" id="QOY90825.1"/>
    </source>
</evidence>
<dbReference type="AlphaFoldDB" id="A0A7S7NW33"/>
<name>A0A7S7NW33_PALFE</name>
<dbReference type="KEGG" id="pfer:IRI77_13020"/>
<dbReference type="EMBL" id="CP063849">
    <property type="protein sequence ID" value="QOY90825.1"/>
    <property type="molecule type" value="Genomic_DNA"/>
</dbReference>